<accession>A0A4S8Z3A2</accession>
<dbReference type="GO" id="GO:0005524">
    <property type="term" value="F:ATP binding"/>
    <property type="evidence" value="ECO:0007669"/>
    <property type="project" value="InterPro"/>
</dbReference>
<keyword evidence="2" id="KW-0067">ATP-binding</keyword>
<proteinExistence type="predicted"/>
<protein>
    <recommendedName>
        <fullName evidence="5">Helicase ATP-binding domain-containing protein</fullName>
    </recommendedName>
</protein>
<feature type="compositionally biased region" description="Basic and acidic residues" evidence="3">
    <location>
        <begin position="122"/>
        <end position="142"/>
    </location>
</feature>
<dbReference type="Gene3D" id="3.40.50.300">
    <property type="entry name" value="P-loop containing nucleotide triphosphate hydrolases"/>
    <property type="match status" value="1"/>
</dbReference>
<gene>
    <name evidence="6" type="ORF">D6D19_10185</name>
</gene>
<name>A0A4S8Z3A2_AURPU</name>
<dbReference type="PANTHER" id="PTHR45629:SF7">
    <property type="entry name" value="DNA EXCISION REPAIR PROTEIN ERCC-6-RELATED"/>
    <property type="match status" value="1"/>
</dbReference>
<feature type="non-terminal residue" evidence="6">
    <location>
        <position position="1"/>
    </location>
</feature>
<comment type="caution">
    <text evidence="6">The sequence shown here is derived from an EMBL/GenBank/DDBJ whole genome shotgun (WGS) entry which is preliminary data.</text>
</comment>
<feature type="region of interest" description="Disordered" evidence="3">
    <location>
        <begin position="1"/>
        <end position="192"/>
    </location>
</feature>
<dbReference type="InterPro" id="IPR000330">
    <property type="entry name" value="SNF2_N"/>
</dbReference>
<keyword evidence="4" id="KW-0472">Membrane</keyword>
<dbReference type="Pfam" id="PF00176">
    <property type="entry name" value="SNF2-rel_dom"/>
    <property type="match status" value="1"/>
</dbReference>
<feature type="domain" description="Helicase ATP-binding" evidence="5">
    <location>
        <begin position="279"/>
        <end position="622"/>
    </location>
</feature>
<evidence type="ECO:0000256" key="2">
    <source>
        <dbReference type="ARBA" id="ARBA00022840"/>
    </source>
</evidence>
<keyword evidence="4" id="KW-1133">Transmembrane helix</keyword>
<keyword evidence="4" id="KW-0812">Transmembrane</keyword>
<reference evidence="6 7" key="1">
    <citation type="submission" date="2018-10" db="EMBL/GenBank/DDBJ databases">
        <title>Fifty Aureobasidium pullulans genomes reveal a recombining polyextremotolerant generalist.</title>
        <authorList>
            <person name="Gostincar C."/>
            <person name="Turk M."/>
            <person name="Zajc J."/>
            <person name="Gunde-Cimerman N."/>
        </authorList>
    </citation>
    <scope>NUCLEOTIDE SEQUENCE [LARGE SCALE GENOMIC DNA]</scope>
    <source>
        <strain evidence="6 7">EXF-10659</strain>
    </source>
</reference>
<evidence type="ECO:0000256" key="4">
    <source>
        <dbReference type="SAM" id="Phobius"/>
    </source>
</evidence>
<feature type="compositionally biased region" description="Polar residues" evidence="3">
    <location>
        <begin position="8"/>
        <end position="43"/>
    </location>
</feature>
<dbReference type="SMART" id="SM00487">
    <property type="entry name" value="DEXDc"/>
    <property type="match status" value="1"/>
</dbReference>
<evidence type="ECO:0000256" key="3">
    <source>
        <dbReference type="SAM" id="MobiDB-lite"/>
    </source>
</evidence>
<dbReference type="InterPro" id="IPR050496">
    <property type="entry name" value="SNF2_RAD54_helicase_repair"/>
</dbReference>
<dbReference type="AlphaFoldDB" id="A0A4S8Z3A2"/>
<dbReference type="InterPro" id="IPR014001">
    <property type="entry name" value="Helicase_ATP-bd"/>
</dbReference>
<feature type="compositionally biased region" description="Low complexity" evidence="3">
    <location>
        <begin position="95"/>
        <end position="115"/>
    </location>
</feature>
<dbReference type="SUPFAM" id="SSF52540">
    <property type="entry name" value="P-loop containing nucleoside triphosphate hydrolases"/>
    <property type="match status" value="2"/>
</dbReference>
<dbReference type="Proteomes" id="UP000308802">
    <property type="component" value="Unassembled WGS sequence"/>
</dbReference>
<evidence type="ECO:0000256" key="1">
    <source>
        <dbReference type="ARBA" id="ARBA00022741"/>
    </source>
</evidence>
<feature type="transmembrane region" description="Helical" evidence="4">
    <location>
        <begin position="886"/>
        <end position="905"/>
    </location>
</feature>
<organism evidence="6 7">
    <name type="scientific">Aureobasidium pullulans</name>
    <name type="common">Black yeast</name>
    <name type="synonym">Pullularia pullulans</name>
    <dbReference type="NCBI Taxonomy" id="5580"/>
    <lineage>
        <taxon>Eukaryota</taxon>
        <taxon>Fungi</taxon>
        <taxon>Dikarya</taxon>
        <taxon>Ascomycota</taxon>
        <taxon>Pezizomycotina</taxon>
        <taxon>Dothideomycetes</taxon>
        <taxon>Dothideomycetidae</taxon>
        <taxon>Dothideales</taxon>
        <taxon>Saccotheciaceae</taxon>
        <taxon>Aureobasidium</taxon>
    </lineage>
</organism>
<keyword evidence="1" id="KW-0547">Nucleotide-binding</keyword>
<dbReference type="InterPro" id="IPR027417">
    <property type="entry name" value="P-loop_NTPase"/>
</dbReference>
<evidence type="ECO:0000313" key="6">
    <source>
        <dbReference type="EMBL" id="THW59891.1"/>
    </source>
</evidence>
<feature type="compositionally biased region" description="Basic and acidic residues" evidence="3">
    <location>
        <begin position="150"/>
        <end position="159"/>
    </location>
</feature>
<evidence type="ECO:0000259" key="5">
    <source>
        <dbReference type="SMART" id="SM00487"/>
    </source>
</evidence>
<dbReference type="EMBL" id="QZAO01000704">
    <property type="protein sequence ID" value="THW59891.1"/>
    <property type="molecule type" value="Genomic_DNA"/>
</dbReference>
<dbReference type="PANTHER" id="PTHR45629">
    <property type="entry name" value="SNF2/RAD54 FAMILY MEMBER"/>
    <property type="match status" value="1"/>
</dbReference>
<evidence type="ECO:0000313" key="7">
    <source>
        <dbReference type="Proteomes" id="UP000308802"/>
    </source>
</evidence>
<sequence length="1046" mass="116710">GIPDTRELNFTTKSEASEFDSQNSPLDPSNASRPSKKPSNNSLGKRPQVSFSPDRDSPQSKRRRVVRRWDTPGLTSNKDEPPKPPSELADDDSEFPGSSFESGENGEGFFESGSEAGDGGDESPKKPVDPDELSRDAADLARRQSVMAGQEEKEDREQGDGITGDGAAKSTTNTRPRWINRPPRPPRKSPSLFPSIHTAVEDMDIKLCAHLSSGLVGDDAVDSGEAIVQKVKTLEEVQTAYANYEHRSPALWDALGTFYGADVTDLSPSSGITMPGWKKSLYILAYQMYSAGWVLLRLLTGNPFCIIAHDMGLGKTAVAIAVVWTSALMIKKTHLSPADDELEPGYLDPTVLTNLEPGMGDEEPRLQEGPTLVVSTPKLTQVWVQEIRQFLGSRISIVLAGSKSLSAEERAFFIRQHNCFEMSTEIVENSKWYPTPEQLDERYTSKGLKIPKPFLVTDLLMRNWVQNPSMPPDPHEDDTEEIVQAREKWHEDNPAWVFEGPPPWHNGCSTWMVFTTPECVKRNIYQEHTAFYMRVGNDSNKTPINSAFRLVIVDEFHEHVGLTKEVWFCLANIPESPQYIYISGTPFNKMHSLVAPVIAAEAQYLEVDPEAFGVPSKDVARWIQAALNSRASDSEQRLAATQLNAWGREQRPAIRKKIRVNGFQKIRALTRQVDAEWAKVNKALKGELGKRGEDSDGMTGLDVSVLGAGQLQAIGSLGKLFAEDTIKFGVDYRHLPNAETCGPDEGAFAAPMAPHKTFEVNVGIPEAEMEYLMPLWDKCIQNATIKSTSKDDKFNMKAFATHMNEMRVNVSLPCLPRLKEENPALAEELPDYLVKTANALLKDPRSTELYQHMDEIDQCPLFVGLRRFLNAIRAQKNFTGKHPRKVVIVAFVPFLITVANIWMMWKLDQKKNDAEGSDDLTAFSDFEKDIVFVNAQTKDKAACFDLFKGTGDDVYADQPGCLMATATQVDSGLSLTPADVVIALDTGWIIQMLIQISGRVRRAEMSQKAPFTEMFMFVCHHPNIRLHKWMLSRILSNESMRKELAD</sequence>